<dbReference type="EMBL" id="JROU02001202">
    <property type="protein sequence ID" value="OEH77122.1"/>
    <property type="molecule type" value="Genomic_DNA"/>
</dbReference>
<dbReference type="VEuPathDB" id="ToxoDB:cyc_05018"/>
<dbReference type="VEuPathDB" id="ToxoDB:LOC34621451"/>
<proteinExistence type="predicted"/>
<reference evidence="1 2" key="1">
    <citation type="journal article" date="2016" name="BMC Genomics">
        <title>Comparative genomics reveals Cyclospora cayetanensis possesses coccidia-like metabolism and invasion components but unique surface antigens.</title>
        <authorList>
            <person name="Liu S."/>
            <person name="Wang L."/>
            <person name="Zheng H."/>
            <person name="Xu Z."/>
            <person name="Roellig D.M."/>
            <person name="Li N."/>
            <person name="Frace M.A."/>
            <person name="Tang K."/>
            <person name="Arrowood M.J."/>
            <person name="Moss D.M."/>
            <person name="Zhang L."/>
            <person name="Feng Y."/>
            <person name="Xiao L."/>
        </authorList>
    </citation>
    <scope>NUCLEOTIDE SEQUENCE [LARGE SCALE GENOMIC DNA]</scope>
    <source>
        <strain evidence="1 2">CHN_HEN01</strain>
    </source>
</reference>
<organism evidence="1 2">
    <name type="scientific">Cyclospora cayetanensis</name>
    <dbReference type="NCBI Taxonomy" id="88456"/>
    <lineage>
        <taxon>Eukaryota</taxon>
        <taxon>Sar</taxon>
        <taxon>Alveolata</taxon>
        <taxon>Apicomplexa</taxon>
        <taxon>Conoidasida</taxon>
        <taxon>Coccidia</taxon>
        <taxon>Eucoccidiorida</taxon>
        <taxon>Eimeriorina</taxon>
        <taxon>Eimeriidae</taxon>
        <taxon>Cyclospora</taxon>
    </lineage>
</organism>
<comment type="caution">
    <text evidence="1">The sequence shown here is derived from an EMBL/GenBank/DDBJ whole genome shotgun (WGS) entry which is preliminary data.</text>
</comment>
<dbReference type="Proteomes" id="UP000095192">
    <property type="component" value="Unassembled WGS sequence"/>
</dbReference>
<evidence type="ECO:0000313" key="2">
    <source>
        <dbReference type="Proteomes" id="UP000095192"/>
    </source>
</evidence>
<evidence type="ECO:0000313" key="1">
    <source>
        <dbReference type="EMBL" id="OEH77122.1"/>
    </source>
</evidence>
<dbReference type="AlphaFoldDB" id="A0A1D3D111"/>
<protein>
    <submittedName>
        <fullName evidence="1">Family domain-containing protein</fullName>
    </submittedName>
</protein>
<dbReference type="InParanoid" id="A0A1D3D111"/>
<name>A0A1D3D111_9EIME</name>
<accession>A0A1D3D111</accession>
<gene>
    <name evidence="1" type="ORF">cyc_05018</name>
</gene>
<keyword evidence="2" id="KW-1185">Reference proteome</keyword>
<sequence length="166" mass="17826">MFGGGGWKGFGEYLEAKSRKLHQQLRASLASGAGGEVSWWNKYTNSRSCLFSSLTFFVDGLQRLEGSELVSTGYPNATEKTAFACSSEAVVGHTPLREAVIEAVQLKRCLVAQGGKISLALGKGVTHVLADNVALGNQRWRKLRLPASTKSLYASQSSVDTSQSLV</sequence>